<dbReference type="PATRIC" id="fig|1359153.3.peg.756"/>
<dbReference type="AlphaFoldDB" id="A0A0F3NEQ7"/>
<dbReference type="Proteomes" id="UP000033385">
    <property type="component" value="Unassembled WGS sequence"/>
</dbReference>
<gene>
    <name evidence="1" type="ORF">APHNP_0732</name>
</gene>
<comment type="caution">
    <text evidence="1">The sequence shown here is derived from an EMBL/GenBank/DDBJ whole genome shotgun (WGS) entry which is preliminary data.</text>
</comment>
<accession>A0A0F3NEQ7</accession>
<proteinExistence type="predicted"/>
<protein>
    <submittedName>
        <fullName evidence="1">Uncharacterized protein</fullName>
    </submittedName>
</protein>
<evidence type="ECO:0000313" key="2">
    <source>
        <dbReference type="Proteomes" id="UP000033385"/>
    </source>
</evidence>
<sequence>MHPESIAESMLYQHKIPLKTLKCEHMYMCNRRHIAACKIYTYIS</sequence>
<dbReference type="EMBL" id="LANW01000001">
    <property type="protein sequence ID" value="KJV66543.1"/>
    <property type="molecule type" value="Genomic_DNA"/>
</dbReference>
<organism evidence="1 2">
    <name type="scientific">Anaplasma phagocytophilum str. ApNP</name>
    <dbReference type="NCBI Taxonomy" id="1359153"/>
    <lineage>
        <taxon>Bacteria</taxon>
        <taxon>Pseudomonadati</taxon>
        <taxon>Pseudomonadota</taxon>
        <taxon>Alphaproteobacteria</taxon>
        <taxon>Rickettsiales</taxon>
        <taxon>Anaplasmataceae</taxon>
        <taxon>Anaplasma</taxon>
        <taxon>phagocytophilum group</taxon>
    </lineage>
</organism>
<evidence type="ECO:0000313" key="1">
    <source>
        <dbReference type="EMBL" id="KJV66543.1"/>
    </source>
</evidence>
<reference evidence="1 2" key="1">
    <citation type="submission" date="2015-01" db="EMBL/GenBank/DDBJ databases">
        <title>Genome Sequencing of Rickettsiales.</title>
        <authorList>
            <person name="Daugherty S.C."/>
            <person name="Su Q."/>
            <person name="Abolude K."/>
            <person name="Beier-Sexton M."/>
            <person name="Carlyon J.A."/>
            <person name="Carter R."/>
            <person name="Day N.P."/>
            <person name="Dumler S.J."/>
            <person name="Dyachenko V."/>
            <person name="Godinez A."/>
            <person name="Kurtti T.J."/>
            <person name="Lichay M."/>
            <person name="Mullins K.E."/>
            <person name="Ott S."/>
            <person name="Pappas-Brown V."/>
            <person name="Paris D.H."/>
            <person name="Patel P."/>
            <person name="Richards A.L."/>
            <person name="Sadzewicz L."/>
            <person name="Sears K."/>
            <person name="Seidman D."/>
            <person name="Sengamalay N."/>
            <person name="Stenos J."/>
            <person name="Tallon L.J."/>
            <person name="Vincent G."/>
            <person name="Fraser C.M."/>
            <person name="Munderloh U."/>
            <person name="Dunning-Hotopp J.C."/>
        </authorList>
    </citation>
    <scope>NUCLEOTIDE SEQUENCE [LARGE SCALE GENOMIC DNA]</scope>
    <source>
        <strain evidence="1 2">ApNP</strain>
    </source>
</reference>
<name>A0A0F3NEQ7_ANAPH</name>